<proteinExistence type="predicted"/>
<keyword evidence="1" id="KW-1133">Transmembrane helix</keyword>
<organism evidence="2 3">
    <name type="scientific">Nepenthes gracilis</name>
    <name type="common">Slender pitcher plant</name>
    <dbReference type="NCBI Taxonomy" id="150966"/>
    <lineage>
        <taxon>Eukaryota</taxon>
        <taxon>Viridiplantae</taxon>
        <taxon>Streptophyta</taxon>
        <taxon>Embryophyta</taxon>
        <taxon>Tracheophyta</taxon>
        <taxon>Spermatophyta</taxon>
        <taxon>Magnoliopsida</taxon>
        <taxon>eudicotyledons</taxon>
        <taxon>Gunneridae</taxon>
        <taxon>Pentapetalae</taxon>
        <taxon>Caryophyllales</taxon>
        <taxon>Nepenthaceae</taxon>
        <taxon>Nepenthes</taxon>
    </lineage>
</organism>
<dbReference type="PANTHER" id="PTHR36777:SF2">
    <property type="entry name" value="EXPRESSED PROTEIN"/>
    <property type="match status" value="1"/>
</dbReference>
<sequence>MGYPSIICNLLPSSVYNLNHHINQTVTLTHSRFLPSKSLLCSGNKVLLPKIRTKGLTSRSYFVPPVIFAAQSNFLRVIQTVIKVGKDGVDAGINLVPDSIPRPVARLAITIAAGVVFLFILRSFLSTIFFALGVMGFVYFLYLALNKDKGPRVDEGPTSPDDAVEEARRIMEKRAGLAILGKCLLMSRGLDLPVICTEGVIIALYRVLLDHQILMEQFWFDLCAYLHSRLSFWVGGLHDGLLLTRPFFCHHCASWDQVTNAY</sequence>
<dbReference type="AlphaFoldDB" id="A0AAD3TJZ6"/>
<keyword evidence="3" id="KW-1185">Reference proteome</keyword>
<protein>
    <submittedName>
        <fullName evidence="2">Uncharacterized protein</fullName>
    </submittedName>
</protein>
<reference evidence="2" key="1">
    <citation type="submission" date="2023-05" db="EMBL/GenBank/DDBJ databases">
        <title>Nepenthes gracilis genome sequencing.</title>
        <authorList>
            <person name="Fukushima K."/>
        </authorList>
    </citation>
    <scope>NUCLEOTIDE SEQUENCE</scope>
    <source>
        <strain evidence="2">SING2019-196</strain>
    </source>
</reference>
<dbReference type="PANTHER" id="PTHR36777">
    <property type="entry name" value="EXPRESSED PROTEIN"/>
    <property type="match status" value="1"/>
</dbReference>
<dbReference type="EMBL" id="BSYO01000039">
    <property type="protein sequence ID" value="GMH30925.1"/>
    <property type="molecule type" value="Genomic_DNA"/>
</dbReference>
<gene>
    <name evidence="2" type="ORF">Nepgr_032768</name>
</gene>
<accession>A0AAD3TJZ6</accession>
<evidence type="ECO:0000313" key="3">
    <source>
        <dbReference type="Proteomes" id="UP001279734"/>
    </source>
</evidence>
<name>A0AAD3TJZ6_NEPGR</name>
<dbReference type="Proteomes" id="UP001279734">
    <property type="component" value="Unassembled WGS sequence"/>
</dbReference>
<evidence type="ECO:0000256" key="1">
    <source>
        <dbReference type="SAM" id="Phobius"/>
    </source>
</evidence>
<feature type="transmembrane region" description="Helical" evidence="1">
    <location>
        <begin position="127"/>
        <end position="145"/>
    </location>
</feature>
<keyword evidence="1" id="KW-0812">Transmembrane</keyword>
<comment type="caution">
    <text evidence="2">The sequence shown here is derived from an EMBL/GenBank/DDBJ whole genome shotgun (WGS) entry which is preliminary data.</text>
</comment>
<evidence type="ECO:0000313" key="2">
    <source>
        <dbReference type="EMBL" id="GMH30925.1"/>
    </source>
</evidence>
<keyword evidence="1" id="KW-0472">Membrane</keyword>